<sequence>MRKASTAYGAGVRLGSFVHLKDLSDSGASCSAKHAVASLTSEAINDKDQQIQKKQILGSGEAISCCAGLVRTPDNMLQDADGSHIMNNFLVSCASQKPDCGAHDPALKNDTIEVNLAMIQDNNHIEKGDLSPPKVASALRPAKSTGLKAILQKPKEPKRKSSPSSTPHD</sequence>
<evidence type="ECO:0000313" key="2">
    <source>
        <dbReference type="EMBL" id="GMH18460.1"/>
    </source>
</evidence>
<dbReference type="Proteomes" id="UP001279734">
    <property type="component" value="Unassembled WGS sequence"/>
</dbReference>
<feature type="region of interest" description="Disordered" evidence="1">
    <location>
        <begin position="125"/>
        <end position="169"/>
    </location>
</feature>
<organism evidence="2 3">
    <name type="scientific">Nepenthes gracilis</name>
    <name type="common">Slender pitcher plant</name>
    <dbReference type="NCBI Taxonomy" id="150966"/>
    <lineage>
        <taxon>Eukaryota</taxon>
        <taxon>Viridiplantae</taxon>
        <taxon>Streptophyta</taxon>
        <taxon>Embryophyta</taxon>
        <taxon>Tracheophyta</taxon>
        <taxon>Spermatophyta</taxon>
        <taxon>Magnoliopsida</taxon>
        <taxon>eudicotyledons</taxon>
        <taxon>Gunneridae</taxon>
        <taxon>Pentapetalae</taxon>
        <taxon>Caryophyllales</taxon>
        <taxon>Nepenthaceae</taxon>
        <taxon>Nepenthes</taxon>
    </lineage>
</organism>
<gene>
    <name evidence="2" type="ORF">Nepgr_020301</name>
</gene>
<accession>A0AAD3SWL0</accession>
<dbReference type="EMBL" id="BSYO01000019">
    <property type="protein sequence ID" value="GMH18460.1"/>
    <property type="molecule type" value="Genomic_DNA"/>
</dbReference>
<comment type="caution">
    <text evidence="2">The sequence shown here is derived from an EMBL/GenBank/DDBJ whole genome shotgun (WGS) entry which is preliminary data.</text>
</comment>
<dbReference type="AlphaFoldDB" id="A0AAD3SWL0"/>
<evidence type="ECO:0000313" key="3">
    <source>
        <dbReference type="Proteomes" id="UP001279734"/>
    </source>
</evidence>
<name>A0AAD3SWL0_NEPGR</name>
<keyword evidence="3" id="KW-1185">Reference proteome</keyword>
<protein>
    <submittedName>
        <fullName evidence="2">Uncharacterized protein</fullName>
    </submittedName>
</protein>
<reference evidence="2" key="1">
    <citation type="submission" date="2023-05" db="EMBL/GenBank/DDBJ databases">
        <title>Nepenthes gracilis genome sequencing.</title>
        <authorList>
            <person name="Fukushima K."/>
        </authorList>
    </citation>
    <scope>NUCLEOTIDE SEQUENCE</scope>
    <source>
        <strain evidence="2">SING2019-196</strain>
    </source>
</reference>
<proteinExistence type="predicted"/>
<evidence type="ECO:0000256" key="1">
    <source>
        <dbReference type="SAM" id="MobiDB-lite"/>
    </source>
</evidence>